<dbReference type="GO" id="GO:0003677">
    <property type="term" value="F:DNA binding"/>
    <property type="evidence" value="ECO:0007669"/>
    <property type="project" value="UniProtKB-KW"/>
</dbReference>
<evidence type="ECO:0000313" key="6">
    <source>
        <dbReference type="EMBL" id="URE23926.1"/>
    </source>
</evidence>
<name>A0A9E7GZ74_9LILI</name>
<keyword evidence="1" id="KW-0805">Transcription regulation</keyword>
<dbReference type="Pfam" id="PF02365">
    <property type="entry name" value="NAM"/>
    <property type="match status" value="1"/>
</dbReference>
<dbReference type="OrthoDB" id="622307at2759"/>
<accession>A0A9E7GZ74</accession>
<protein>
    <submittedName>
        <fullName evidence="6">No apical meristem (NAM) protein</fullName>
    </submittedName>
</protein>
<dbReference type="AlphaFoldDB" id="A0A9E7GZ74"/>
<evidence type="ECO:0000259" key="5">
    <source>
        <dbReference type="PROSITE" id="PS51005"/>
    </source>
</evidence>
<proteinExistence type="predicted"/>
<dbReference type="GO" id="GO:0006355">
    <property type="term" value="P:regulation of DNA-templated transcription"/>
    <property type="evidence" value="ECO:0007669"/>
    <property type="project" value="InterPro"/>
</dbReference>
<dbReference type="PANTHER" id="PTHR31744">
    <property type="entry name" value="PROTEIN CUP-SHAPED COTYLEDON 2-RELATED"/>
    <property type="match status" value="1"/>
</dbReference>
<organism evidence="6 7">
    <name type="scientific">Musa troglodytarum</name>
    <name type="common">fe'i banana</name>
    <dbReference type="NCBI Taxonomy" id="320322"/>
    <lineage>
        <taxon>Eukaryota</taxon>
        <taxon>Viridiplantae</taxon>
        <taxon>Streptophyta</taxon>
        <taxon>Embryophyta</taxon>
        <taxon>Tracheophyta</taxon>
        <taxon>Spermatophyta</taxon>
        <taxon>Magnoliopsida</taxon>
        <taxon>Liliopsida</taxon>
        <taxon>Zingiberales</taxon>
        <taxon>Musaceae</taxon>
        <taxon>Musa</taxon>
    </lineage>
</organism>
<keyword evidence="2" id="KW-0238">DNA-binding</keyword>
<keyword evidence="3" id="KW-0804">Transcription</keyword>
<dbReference type="SUPFAM" id="SSF101941">
    <property type="entry name" value="NAC domain"/>
    <property type="match status" value="1"/>
</dbReference>
<keyword evidence="4" id="KW-0539">Nucleus</keyword>
<evidence type="ECO:0000313" key="7">
    <source>
        <dbReference type="Proteomes" id="UP001055439"/>
    </source>
</evidence>
<evidence type="ECO:0000256" key="2">
    <source>
        <dbReference type="ARBA" id="ARBA00023125"/>
    </source>
</evidence>
<feature type="domain" description="NAC" evidence="5">
    <location>
        <begin position="4"/>
        <end position="161"/>
    </location>
</feature>
<reference evidence="6" key="1">
    <citation type="submission" date="2022-05" db="EMBL/GenBank/DDBJ databases">
        <title>The Musa troglodytarum L. genome provides insights into the mechanism of non-climacteric behaviour and enrichment of carotenoids.</title>
        <authorList>
            <person name="Wang J."/>
        </authorList>
    </citation>
    <scope>NUCLEOTIDE SEQUENCE</scope>
    <source>
        <tissue evidence="6">Leaf</tissue>
    </source>
</reference>
<evidence type="ECO:0000256" key="4">
    <source>
        <dbReference type="ARBA" id="ARBA00023242"/>
    </source>
</evidence>
<dbReference type="Proteomes" id="UP001055439">
    <property type="component" value="Chromosome 8"/>
</dbReference>
<dbReference type="InterPro" id="IPR036093">
    <property type="entry name" value="NAC_dom_sf"/>
</dbReference>
<sequence length="196" mass="22575">MSSLPPGYRFYPTEEELIGFYLRNKLEHRGEDMMEQVVPVAHVHRFDPWQLPPMSGELCRRDGEQWFFFCPRQEREAHGGRPTRTTASGYWKATGSPTHVYSSMNRVMGIKRTMVFYLGRAPSGTKTQWKMNEYRALDESATSTIHWSAPPKVIITSIMQPIHFILLLLHPSSSSSSSAVSQRVHLVPYVHQVRLQ</sequence>
<dbReference type="EMBL" id="CP097510">
    <property type="protein sequence ID" value="URE23926.1"/>
    <property type="molecule type" value="Genomic_DNA"/>
</dbReference>
<gene>
    <name evidence="6" type="ORF">MUK42_26357</name>
</gene>
<dbReference type="Gene3D" id="2.170.150.80">
    <property type="entry name" value="NAC domain"/>
    <property type="match status" value="1"/>
</dbReference>
<evidence type="ECO:0000256" key="3">
    <source>
        <dbReference type="ARBA" id="ARBA00023163"/>
    </source>
</evidence>
<keyword evidence="7" id="KW-1185">Reference proteome</keyword>
<dbReference type="PROSITE" id="PS51005">
    <property type="entry name" value="NAC"/>
    <property type="match status" value="1"/>
</dbReference>
<evidence type="ECO:0000256" key="1">
    <source>
        <dbReference type="ARBA" id="ARBA00023015"/>
    </source>
</evidence>
<dbReference type="InterPro" id="IPR003441">
    <property type="entry name" value="NAC-dom"/>
</dbReference>
<dbReference type="PANTHER" id="PTHR31744:SF220">
    <property type="entry name" value="LOW QUALITY PROTEIN: NAC DOMAIN-CONTAINING PROTEIN 90-LIKE"/>
    <property type="match status" value="1"/>
</dbReference>